<dbReference type="EMBL" id="JADIMA010000053">
    <property type="protein sequence ID" value="MBO8473098.1"/>
    <property type="molecule type" value="Genomic_DNA"/>
</dbReference>
<dbReference type="InterPro" id="IPR031977">
    <property type="entry name" value="DUF4783"/>
</dbReference>
<dbReference type="Pfam" id="PF16022">
    <property type="entry name" value="DUF4783"/>
    <property type="match status" value="1"/>
</dbReference>
<organism evidence="2 3">
    <name type="scientific">Candidatus Merdivivens pullicola</name>
    <dbReference type="NCBI Taxonomy" id="2840872"/>
    <lineage>
        <taxon>Bacteria</taxon>
        <taxon>Pseudomonadati</taxon>
        <taxon>Bacteroidota</taxon>
        <taxon>Bacteroidia</taxon>
        <taxon>Bacteroidales</taxon>
        <taxon>Muribaculaceae</taxon>
        <taxon>Muribaculaceae incertae sedis</taxon>
        <taxon>Candidatus Merdivivens</taxon>
    </lineage>
</organism>
<sequence>MRGTGIMLTLALLFMGLPFSSRAQNIALIGENDADVFVPIGKYIQQGDAESLSAWFADNLEMTILGKSNDCCSKSQAKEIMQAFFDANHPHKFEIIHKSGENIMRHAIGRLYCTQNNYSITVTVLIGEKGNHIQILKIENN</sequence>
<dbReference type="Gene3D" id="3.10.450.50">
    <property type="match status" value="1"/>
</dbReference>
<accession>A0A9D9IJS8</accession>
<evidence type="ECO:0000313" key="2">
    <source>
        <dbReference type="EMBL" id="MBO8473098.1"/>
    </source>
</evidence>
<keyword evidence="1" id="KW-0732">Signal</keyword>
<evidence type="ECO:0000313" key="3">
    <source>
        <dbReference type="Proteomes" id="UP000823604"/>
    </source>
</evidence>
<evidence type="ECO:0000256" key="1">
    <source>
        <dbReference type="SAM" id="SignalP"/>
    </source>
</evidence>
<protein>
    <submittedName>
        <fullName evidence="2">DUF4783 domain-containing protein</fullName>
    </submittedName>
</protein>
<feature type="signal peptide" evidence="1">
    <location>
        <begin position="1"/>
        <end position="23"/>
    </location>
</feature>
<proteinExistence type="predicted"/>
<dbReference type="AlphaFoldDB" id="A0A9D9IJS8"/>
<reference evidence="2" key="2">
    <citation type="journal article" date="2021" name="PeerJ">
        <title>Extensive microbial diversity within the chicken gut microbiome revealed by metagenomics and culture.</title>
        <authorList>
            <person name="Gilroy R."/>
            <person name="Ravi A."/>
            <person name="Getino M."/>
            <person name="Pursley I."/>
            <person name="Horton D.L."/>
            <person name="Alikhan N.F."/>
            <person name="Baker D."/>
            <person name="Gharbi K."/>
            <person name="Hall N."/>
            <person name="Watson M."/>
            <person name="Adriaenssens E.M."/>
            <person name="Foster-Nyarko E."/>
            <person name="Jarju S."/>
            <person name="Secka A."/>
            <person name="Antonio M."/>
            <person name="Oren A."/>
            <person name="Chaudhuri R.R."/>
            <person name="La Ragione R."/>
            <person name="Hildebrand F."/>
            <person name="Pallen M.J."/>
        </authorList>
    </citation>
    <scope>NUCLEOTIDE SEQUENCE</scope>
    <source>
        <strain evidence="2">B1-8020</strain>
    </source>
</reference>
<comment type="caution">
    <text evidence="2">The sequence shown here is derived from an EMBL/GenBank/DDBJ whole genome shotgun (WGS) entry which is preliminary data.</text>
</comment>
<name>A0A9D9IJS8_9BACT</name>
<feature type="chain" id="PRO_5039236924" evidence="1">
    <location>
        <begin position="24"/>
        <end position="141"/>
    </location>
</feature>
<gene>
    <name evidence="2" type="ORF">IAB81_05655</name>
</gene>
<dbReference type="Proteomes" id="UP000823604">
    <property type="component" value="Unassembled WGS sequence"/>
</dbReference>
<reference evidence="2" key="1">
    <citation type="submission" date="2020-10" db="EMBL/GenBank/DDBJ databases">
        <authorList>
            <person name="Gilroy R."/>
        </authorList>
    </citation>
    <scope>NUCLEOTIDE SEQUENCE</scope>
    <source>
        <strain evidence="2">B1-8020</strain>
    </source>
</reference>